<dbReference type="Proteomes" id="UP000660339">
    <property type="component" value="Unassembled WGS sequence"/>
</dbReference>
<proteinExistence type="predicted"/>
<protein>
    <submittedName>
        <fullName evidence="1">Uncharacterized protein</fullName>
    </submittedName>
</protein>
<name>A0A8J3L8R1_9ACTN</name>
<evidence type="ECO:0000313" key="1">
    <source>
        <dbReference type="EMBL" id="GIG16463.1"/>
    </source>
</evidence>
<sequence>MPSHFSFTGEQYEYEAGGQAHTGDSLWAVADTLDVLLRTAPDTYYTVTAPALHRTALPGGASGNSLLAGLTVVRTVGGAIEQESAAAKDTVEPHKLKGVSGVAHSEFQAFLAWVEAAAVNLNQASTLAVVIEAHQTNSPCSTCQKLIGGVMVRLGAQYGKPVIFRGSSLQAYETAPGALGRMLLSVRSGTGKYDTATPPIMNDVLGTHLMVPLMRS</sequence>
<organism evidence="1 2">
    <name type="scientific">Catellatospora methionotrophica</name>
    <dbReference type="NCBI Taxonomy" id="121620"/>
    <lineage>
        <taxon>Bacteria</taxon>
        <taxon>Bacillati</taxon>
        <taxon>Actinomycetota</taxon>
        <taxon>Actinomycetes</taxon>
        <taxon>Micromonosporales</taxon>
        <taxon>Micromonosporaceae</taxon>
        <taxon>Catellatospora</taxon>
    </lineage>
</organism>
<dbReference type="EMBL" id="BONJ01000026">
    <property type="protein sequence ID" value="GIG16463.1"/>
    <property type="molecule type" value="Genomic_DNA"/>
</dbReference>
<comment type="caution">
    <text evidence="1">The sequence shown here is derived from an EMBL/GenBank/DDBJ whole genome shotgun (WGS) entry which is preliminary data.</text>
</comment>
<gene>
    <name evidence="1" type="ORF">Cme02nite_47950</name>
</gene>
<dbReference type="RefSeq" id="WP_166385656.1">
    <property type="nucleotide sequence ID" value="NZ_BAAATT010000003.1"/>
</dbReference>
<dbReference type="AlphaFoldDB" id="A0A8J3L8R1"/>
<accession>A0A8J3L8R1</accession>
<evidence type="ECO:0000313" key="2">
    <source>
        <dbReference type="Proteomes" id="UP000660339"/>
    </source>
</evidence>
<keyword evidence="2" id="KW-1185">Reference proteome</keyword>
<reference evidence="1" key="1">
    <citation type="submission" date="2021-01" db="EMBL/GenBank/DDBJ databases">
        <title>Whole genome shotgun sequence of Catellatospora methionotrophica NBRC 14553.</title>
        <authorList>
            <person name="Komaki H."/>
            <person name="Tamura T."/>
        </authorList>
    </citation>
    <scope>NUCLEOTIDE SEQUENCE</scope>
    <source>
        <strain evidence="1">NBRC 14553</strain>
    </source>
</reference>